<dbReference type="Proteomes" id="UP001501866">
    <property type="component" value="Unassembled WGS sequence"/>
</dbReference>
<accession>A0ABP6PZB7</accession>
<proteinExistence type="predicted"/>
<comment type="caution">
    <text evidence="2">The sequence shown here is derived from an EMBL/GenBank/DDBJ whole genome shotgun (WGS) entry which is preliminary data.</text>
</comment>
<keyword evidence="3" id="KW-1185">Reference proteome</keyword>
<evidence type="ECO:0000256" key="1">
    <source>
        <dbReference type="SAM" id="MobiDB-lite"/>
    </source>
</evidence>
<feature type="region of interest" description="Disordered" evidence="1">
    <location>
        <begin position="1"/>
        <end position="20"/>
    </location>
</feature>
<gene>
    <name evidence="2" type="ORF">GCM10010451_50300</name>
</gene>
<evidence type="ECO:0000313" key="3">
    <source>
        <dbReference type="Proteomes" id="UP001501866"/>
    </source>
</evidence>
<protein>
    <recommendedName>
        <fullName evidence="4">DUF397 domain-containing protein</fullName>
    </recommendedName>
</protein>
<sequence length="73" mass="7799">MHDVRQLGPSVAFQRDEHSSPLLGEQTEQCVLCGVLSHDTVNNAPRPGVPGTRPVTRSEAALAGYAGLTWTNT</sequence>
<organism evidence="2 3">
    <name type="scientific">Streptomyces virens</name>
    <dbReference type="NCBI Taxonomy" id="285572"/>
    <lineage>
        <taxon>Bacteria</taxon>
        <taxon>Bacillati</taxon>
        <taxon>Actinomycetota</taxon>
        <taxon>Actinomycetes</taxon>
        <taxon>Kitasatosporales</taxon>
        <taxon>Streptomycetaceae</taxon>
        <taxon>Streptomyces</taxon>
    </lineage>
</organism>
<evidence type="ECO:0000313" key="2">
    <source>
        <dbReference type="EMBL" id="GAA3194148.1"/>
    </source>
</evidence>
<dbReference type="EMBL" id="BAAAUH010000047">
    <property type="protein sequence ID" value="GAA3194148.1"/>
    <property type="molecule type" value="Genomic_DNA"/>
</dbReference>
<name>A0ABP6PZB7_9ACTN</name>
<reference evidence="3" key="1">
    <citation type="journal article" date="2019" name="Int. J. Syst. Evol. Microbiol.">
        <title>The Global Catalogue of Microorganisms (GCM) 10K type strain sequencing project: providing services to taxonomists for standard genome sequencing and annotation.</title>
        <authorList>
            <consortium name="The Broad Institute Genomics Platform"/>
            <consortium name="The Broad Institute Genome Sequencing Center for Infectious Disease"/>
            <person name="Wu L."/>
            <person name="Ma J."/>
        </authorList>
    </citation>
    <scope>NUCLEOTIDE SEQUENCE [LARGE SCALE GENOMIC DNA]</scope>
    <source>
        <strain evidence="3">JCM 9095</strain>
    </source>
</reference>
<evidence type="ECO:0008006" key="4">
    <source>
        <dbReference type="Google" id="ProtNLM"/>
    </source>
</evidence>